<keyword evidence="2" id="KW-1185">Reference proteome</keyword>
<dbReference type="Proteomes" id="UP000805193">
    <property type="component" value="Unassembled WGS sequence"/>
</dbReference>
<proteinExistence type="predicted"/>
<name>A0AC60NSM2_IXOPE</name>
<feature type="non-terminal residue" evidence="1">
    <location>
        <position position="1"/>
    </location>
</feature>
<comment type="caution">
    <text evidence="1">The sequence shown here is derived from an EMBL/GenBank/DDBJ whole genome shotgun (WGS) entry which is preliminary data.</text>
</comment>
<evidence type="ECO:0000313" key="1">
    <source>
        <dbReference type="EMBL" id="KAG0410101.1"/>
    </source>
</evidence>
<gene>
    <name evidence="1" type="ORF">HPB47_012785</name>
</gene>
<reference evidence="1 2" key="1">
    <citation type="journal article" date="2020" name="Cell">
        <title>Large-Scale Comparative Analyses of Tick Genomes Elucidate Their Genetic Diversity and Vector Capacities.</title>
        <authorList>
            <consortium name="Tick Genome and Microbiome Consortium (TIGMIC)"/>
            <person name="Jia N."/>
            <person name="Wang J."/>
            <person name="Shi W."/>
            <person name="Du L."/>
            <person name="Sun Y."/>
            <person name="Zhan W."/>
            <person name="Jiang J.F."/>
            <person name="Wang Q."/>
            <person name="Zhang B."/>
            <person name="Ji P."/>
            <person name="Bell-Sakyi L."/>
            <person name="Cui X.M."/>
            <person name="Yuan T.T."/>
            <person name="Jiang B.G."/>
            <person name="Yang W.F."/>
            <person name="Lam T.T."/>
            <person name="Chang Q.C."/>
            <person name="Ding S.J."/>
            <person name="Wang X.J."/>
            <person name="Zhu J.G."/>
            <person name="Ruan X.D."/>
            <person name="Zhao L."/>
            <person name="Wei J.T."/>
            <person name="Ye R.Z."/>
            <person name="Que T.C."/>
            <person name="Du C.H."/>
            <person name="Zhou Y.H."/>
            <person name="Cheng J.X."/>
            <person name="Dai P.F."/>
            <person name="Guo W.B."/>
            <person name="Han X.H."/>
            <person name="Huang E.J."/>
            <person name="Li L.F."/>
            <person name="Wei W."/>
            <person name="Gao Y.C."/>
            <person name="Liu J.Z."/>
            <person name="Shao H.Z."/>
            <person name="Wang X."/>
            <person name="Wang C.C."/>
            <person name="Yang T.C."/>
            <person name="Huo Q.B."/>
            <person name="Li W."/>
            <person name="Chen H.Y."/>
            <person name="Chen S.E."/>
            <person name="Zhou L.G."/>
            <person name="Ni X.B."/>
            <person name="Tian J.H."/>
            <person name="Sheng Y."/>
            <person name="Liu T."/>
            <person name="Pan Y.S."/>
            <person name="Xia L.Y."/>
            <person name="Li J."/>
            <person name="Zhao F."/>
            <person name="Cao W.C."/>
        </authorList>
    </citation>
    <scope>NUCLEOTIDE SEQUENCE [LARGE SCALE GENOMIC DNA]</scope>
    <source>
        <strain evidence="1">Iper-2018</strain>
    </source>
</reference>
<protein>
    <submittedName>
        <fullName evidence="1">Uncharacterized protein</fullName>
    </submittedName>
</protein>
<dbReference type="EMBL" id="JABSTQ010011554">
    <property type="protein sequence ID" value="KAG0410101.1"/>
    <property type="molecule type" value="Genomic_DNA"/>
</dbReference>
<evidence type="ECO:0000313" key="2">
    <source>
        <dbReference type="Proteomes" id="UP000805193"/>
    </source>
</evidence>
<accession>A0AC60NSM2</accession>
<organism evidence="1 2">
    <name type="scientific">Ixodes persulcatus</name>
    <name type="common">Taiga tick</name>
    <dbReference type="NCBI Taxonomy" id="34615"/>
    <lineage>
        <taxon>Eukaryota</taxon>
        <taxon>Metazoa</taxon>
        <taxon>Ecdysozoa</taxon>
        <taxon>Arthropoda</taxon>
        <taxon>Chelicerata</taxon>
        <taxon>Arachnida</taxon>
        <taxon>Acari</taxon>
        <taxon>Parasitiformes</taxon>
        <taxon>Ixodida</taxon>
        <taxon>Ixodoidea</taxon>
        <taxon>Ixodidae</taxon>
        <taxon>Ixodinae</taxon>
        <taxon>Ixodes</taxon>
    </lineage>
</organism>
<sequence>VEFYDGTGRLQLTATTRDEAGPVFSAYSPPGDARGPAVYANYGRAQDLRLLELQGLSLRGKVLLVRLGQIPAATKARLAETRGAAALVLFPDPARVAPPRGDQEPWPSSRWLPDSAARRDTLLEEPGDPLSPGVPSSSPVAKLPLRNASLPAILCQPVGYRDALIMLGQLEGNRCPDAWVPSSGRCRLGDGTARNSIRVVVQNELMSGNVTNVLATIRGHIEPDRYVVLGSPRDGWGPGAHAPGSGTVQLLEASRVLSELHRSGTWSPRRSIVFASWGGHRYGSIGATEWVEEQVNELQSGAVAYINCHQCTDGGTAFQPSASPSLSGSLKQVASLIQVNGKTLLDAWTNGTLDEPPRPRLLSGERDYAPFAFFAGIPAIDIAFSTPGDDAQGPAGNHPAYGTTYDRLDFVEQFLDPGLKSQKLCAQLTGSLAQLWADAALLPYDLPQLARDMRMALAQLDRRHQAQLRTLRLSLAPLEKALEEFAEATRNWTHAAEGSASQ</sequence>